<accession>A0A8T0JDS1</accession>
<dbReference type="PANTHER" id="PTHR15907">
    <property type="entry name" value="DUF614 FAMILY PROTEIN-RELATED"/>
    <property type="match status" value="1"/>
</dbReference>
<gene>
    <name evidence="1" type="ORF">KC19_1G283600</name>
</gene>
<dbReference type="AlphaFoldDB" id="A0A8T0JDS1"/>
<evidence type="ECO:0000313" key="1">
    <source>
        <dbReference type="EMBL" id="KAG0592821.1"/>
    </source>
</evidence>
<dbReference type="Pfam" id="PF04749">
    <property type="entry name" value="PLAC8"/>
    <property type="match status" value="1"/>
</dbReference>
<comment type="caution">
    <text evidence="1">The sequence shown here is derived from an EMBL/GenBank/DDBJ whole genome shotgun (WGS) entry which is preliminary data.</text>
</comment>
<reference evidence="1" key="1">
    <citation type="submission" date="2020-06" db="EMBL/GenBank/DDBJ databases">
        <title>WGS assembly of Ceratodon purpureus strain R40.</title>
        <authorList>
            <person name="Carey S.B."/>
            <person name="Jenkins J."/>
            <person name="Shu S."/>
            <person name="Lovell J.T."/>
            <person name="Sreedasyam A."/>
            <person name="Maumus F."/>
            <person name="Tiley G.P."/>
            <person name="Fernandez-Pozo N."/>
            <person name="Barry K."/>
            <person name="Chen C."/>
            <person name="Wang M."/>
            <person name="Lipzen A."/>
            <person name="Daum C."/>
            <person name="Saski C.A."/>
            <person name="Payton A.C."/>
            <person name="Mcbreen J.C."/>
            <person name="Conrad R.E."/>
            <person name="Kollar L.M."/>
            <person name="Olsson S."/>
            <person name="Huttunen S."/>
            <person name="Landis J.B."/>
            <person name="Wickett N.J."/>
            <person name="Johnson M.G."/>
            <person name="Rensing S.A."/>
            <person name="Grimwood J."/>
            <person name="Schmutz J."/>
            <person name="Mcdaniel S.F."/>
        </authorList>
    </citation>
    <scope>NUCLEOTIDE SEQUENCE</scope>
    <source>
        <strain evidence="1">R40</strain>
    </source>
</reference>
<proteinExistence type="predicted"/>
<keyword evidence="2" id="KW-1185">Reference proteome</keyword>
<dbReference type="InterPro" id="IPR006461">
    <property type="entry name" value="PLAC_motif_containing"/>
</dbReference>
<dbReference type="OrthoDB" id="1045822at2759"/>
<protein>
    <submittedName>
        <fullName evidence="1">Uncharacterized protein</fullName>
    </submittedName>
</protein>
<name>A0A8T0JDS1_CERPU</name>
<organism evidence="1 2">
    <name type="scientific">Ceratodon purpureus</name>
    <name type="common">Fire moss</name>
    <name type="synonym">Dicranum purpureum</name>
    <dbReference type="NCBI Taxonomy" id="3225"/>
    <lineage>
        <taxon>Eukaryota</taxon>
        <taxon>Viridiplantae</taxon>
        <taxon>Streptophyta</taxon>
        <taxon>Embryophyta</taxon>
        <taxon>Bryophyta</taxon>
        <taxon>Bryophytina</taxon>
        <taxon>Bryopsida</taxon>
        <taxon>Dicranidae</taxon>
        <taxon>Pseudoditrichales</taxon>
        <taxon>Ditrichaceae</taxon>
        <taxon>Ceratodon</taxon>
    </lineage>
</organism>
<dbReference type="EMBL" id="CM026421">
    <property type="protein sequence ID" value="KAG0592821.1"/>
    <property type="molecule type" value="Genomic_DNA"/>
</dbReference>
<evidence type="ECO:0000313" key="2">
    <source>
        <dbReference type="Proteomes" id="UP000822688"/>
    </source>
</evidence>
<sequence length="140" mass="15440">MAYPPQNGQWSSGLCDCFQDCASCCCSWCCPCVVVGRMAEIIDQGITSCLSAGCIFYLIQSFTGCGFLYSCGYRSRLRAKYGLAPEPCGDCCTDYWCLPCSLAQQYRELQHHGIDPATGWVANRAAYEQSAPAQQKMSQY</sequence>
<dbReference type="Proteomes" id="UP000822688">
    <property type="component" value="Chromosome 1"/>
</dbReference>
<dbReference type="NCBIfam" id="TIGR01571">
    <property type="entry name" value="A_thal_Cys_rich"/>
    <property type="match status" value="1"/>
</dbReference>